<accession>A0A0R2KZX3</accession>
<dbReference type="Proteomes" id="UP000051139">
    <property type="component" value="Unassembled WGS sequence"/>
</dbReference>
<evidence type="ECO:0000313" key="4">
    <source>
        <dbReference type="Proteomes" id="UP000051139"/>
    </source>
</evidence>
<feature type="region of interest" description="Disordered" evidence="2">
    <location>
        <begin position="1"/>
        <end position="113"/>
    </location>
</feature>
<dbReference type="Pfam" id="PF09902">
    <property type="entry name" value="DUF2129"/>
    <property type="match status" value="1"/>
</dbReference>
<dbReference type="STRING" id="348151.IV55_GL000406"/>
<comment type="caution">
    <text evidence="3">The sequence shown here is derived from an EMBL/GenBank/DDBJ whole genome shotgun (WGS) entry which is preliminary data.</text>
</comment>
<protein>
    <submittedName>
        <fullName evidence="3">Uncharacterized protein</fullName>
    </submittedName>
</protein>
<sequence>MKEGFFVSDETTAKTTPTKQRPRRRRPQRKNNQPSENVQKPVAKVTQTTNDGNEKKATNQRHRRPRRRPKKTTTPEAQTTAKTPVAAKTAVQAASTKPKAVTSTVKKPAAPRTPVVKKDVTKAFVDHETLPLTVAPRRALHVYVRNLRQVRQLRRFGEVDYVSKKLHYVVIYMNEEDVATNRQALNKLPFVRRVVDSARPDVDPYVGHGVNANFVTHTQDDGAADAVSKSTVEDDD</sequence>
<feature type="compositionally biased region" description="Basic residues" evidence="2">
    <location>
        <begin position="20"/>
        <end position="29"/>
    </location>
</feature>
<evidence type="ECO:0000313" key="3">
    <source>
        <dbReference type="EMBL" id="KRN94865.1"/>
    </source>
</evidence>
<feature type="compositionally biased region" description="Low complexity" evidence="2">
    <location>
        <begin position="72"/>
        <end position="94"/>
    </location>
</feature>
<dbReference type="EMBL" id="JQCB01000012">
    <property type="protein sequence ID" value="KRN94865.1"/>
    <property type="molecule type" value="Genomic_DNA"/>
</dbReference>
<feature type="compositionally biased region" description="Basic residues" evidence="2">
    <location>
        <begin position="58"/>
        <end position="71"/>
    </location>
</feature>
<dbReference type="InterPro" id="IPR016979">
    <property type="entry name" value="DUF2129"/>
</dbReference>
<name>A0A0R2KZX3_9LACO</name>
<keyword evidence="4" id="KW-1185">Reference proteome</keyword>
<keyword evidence="1" id="KW-0963">Cytoplasm</keyword>
<reference evidence="3 4" key="1">
    <citation type="journal article" date="2015" name="Genome Announc.">
        <title>Expanding the biotechnology potential of lactobacilli through comparative genomics of 213 strains and associated genera.</title>
        <authorList>
            <person name="Sun Z."/>
            <person name="Harris H.M."/>
            <person name="McCann A."/>
            <person name="Guo C."/>
            <person name="Argimon S."/>
            <person name="Zhang W."/>
            <person name="Yang X."/>
            <person name="Jeffery I.B."/>
            <person name="Cooney J.C."/>
            <person name="Kagawa T.F."/>
            <person name="Liu W."/>
            <person name="Song Y."/>
            <person name="Salvetti E."/>
            <person name="Wrobel A."/>
            <person name="Rasinkangas P."/>
            <person name="Parkhill J."/>
            <person name="Rea M.C."/>
            <person name="O'Sullivan O."/>
            <person name="Ritari J."/>
            <person name="Douillard F.P."/>
            <person name="Paul Ross R."/>
            <person name="Yang R."/>
            <person name="Briner A.E."/>
            <person name="Felis G.E."/>
            <person name="de Vos W.M."/>
            <person name="Barrangou R."/>
            <person name="Klaenhammer T.R."/>
            <person name="Caufield P.W."/>
            <person name="Cui Y."/>
            <person name="Zhang H."/>
            <person name="O'Toole P.W."/>
        </authorList>
    </citation>
    <scope>NUCLEOTIDE SEQUENCE [LARGE SCALE GENOMIC DNA]</scope>
    <source>
        <strain evidence="3 4">DSM 22696</strain>
    </source>
</reference>
<organism evidence="3 4">
    <name type="scientific">Furfurilactobacillus siliginis</name>
    <dbReference type="NCBI Taxonomy" id="348151"/>
    <lineage>
        <taxon>Bacteria</taxon>
        <taxon>Bacillati</taxon>
        <taxon>Bacillota</taxon>
        <taxon>Bacilli</taxon>
        <taxon>Lactobacillales</taxon>
        <taxon>Lactobacillaceae</taxon>
        <taxon>Furfurilactobacillus</taxon>
    </lineage>
</organism>
<dbReference type="AlphaFoldDB" id="A0A0R2KZX3"/>
<dbReference type="PATRIC" id="fig|348151.3.peg.412"/>
<proteinExistence type="predicted"/>
<evidence type="ECO:0000256" key="1">
    <source>
        <dbReference type="ARBA" id="ARBA00022490"/>
    </source>
</evidence>
<evidence type="ECO:0000256" key="2">
    <source>
        <dbReference type="SAM" id="MobiDB-lite"/>
    </source>
</evidence>
<gene>
    <name evidence="3" type="ORF">IV55_GL000406</name>
</gene>